<keyword evidence="8" id="KW-1185">Reference proteome</keyword>
<dbReference type="InterPro" id="IPR029044">
    <property type="entry name" value="Nucleotide-diphossugar_trans"/>
</dbReference>
<reference evidence="8" key="1">
    <citation type="submission" date="2016-06" db="EMBL/GenBank/DDBJ databases">
        <authorList>
            <person name="Varghese N."/>
            <person name="Submissions Spin"/>
        </authorList>
    </citation>
    <scope>NUCLEOTIDE SEQUENCE [LARGE SCALE GENOMIC DNA]</scope>
    <source>
        <strain evidence="8">DSM 45577</strain>
    </source>
</reference>
<organism evidence="7 8">
    <name type="scientific">Micromonospora yangpuensis</name>
    <dbReference type="NCBI Taxonomy" id="683228"/>
    <lineage>
        <taxon>Bacteria</taxon>
        <taxon>Bacillati</taxon>
        <taxon>Actinomycetota</taxon>
        <taxon>Actinomycetes</taxon>
        <taxon>Micromonosporales</taxon>
        <taxon>Micromonosporaceae</taxon>
        <taxon>Micromonospora</taxon>
    </lineage>
</organism>
<dbReference type="EMBL" id="FMIA01000002">
    <property type="protein sequence ID" value="SCL65662.1"/>
    <property type="molecule type" value="Genomic_DNA"/>
</dbReference>
<gene>
    <name evidence="7" type="ORF">GA0070617_5830</name>
</gene>
<evidence type="ECO:0000256" key="2">
    <source>
        <dbReference type="ARBA" id="ARBA00006739"/>
    </source>
</evidence>
<dbReference type="Gene3D" id="3.90.550.10">
    <property type="entry name" value="Spore Coat Polysaccharide Biosynthesis Protein SpsA, Chain A"/>
    <property type="match status" value="1"/>
</dbReference>
<evidence type="ECO:0000256" key="1">
    <source>
        <dbReference type="ARBA" id="ARBA00004776"/>
    </source>
</evidence>
<dbReference type="STRING" id="683228.GA0070617_5830"/>
<comment type="pathway">
    <text evidence="1">Cell wall biogenesis; cell wall polysaccharide biosynthesis.</text>
</comment>
<dbReference type="SUPFAM" id="SSF53448">
    <property type="entry name" value="Nucleotide-diphospho-sugar transferases"/>
    <property type="match status" value="1"/>
</dbReference>
<feature type="domain" description="Glycosyltransferase 2-like" evidence="5">
    <location>
        <begin position="4"/>
        <end position="133"/>
    </location>
</feature>
<dbReference type="Pfam" id="PF02709">
    <property type="entry name" value="Glyco_transf_7C"/>
    <property type="match status" value="1"/>
</dbReference>
<keyword evidence="3" id="KW-0328">Glycosyltransferase</keyword>
<dbReference type="GO" id="GO:0016757">
    <property type="term" value="F:glycosyltransferase activity"/>
    <property type="evidence" value="ECO:0007669"/>
    <property type="project" value="UniProtKB-KW"/>
</dbReference>
<evidence type="ECO:0000313" key="7">
    <source>
        <dbReference type="EMBL" id="SCL65662.1"/>
    </source>
</evidence>
<dbReference type="InterPro" id="IPR001173">
    <property type="entry name" value="Glyco_trans_2-like"/>
</dbReference>
<dbReference type="AlphaFoldDB" id="A0A1C6VH97"/>
<accession>A0A1C6VH97</accession>
<dbReference type="PANTHER" id="PTHR43179:SF12">
    <property type="entry name" value="GALACTOFURANOSYLTRANSFERASE GLFT2"/>
    <property type="match status" value="1"/>
</dbReference>
<protein>
    <submittedName>
        <fullName evidence="7">Glycosyltransferase, GT2 family</fullName>
    </submittedName>
</protein>
<dbReference type="Proteomes" id="UP000198937">
    <property type="component" value="Unassembled WGS sequence"/>
</dbReference>
<feature type="domain" description="Galactosyltransferase C-terminal" evidence="6">
    <location>
        <begin position="169"/>
        <end position="204"/>
    </location>
</feature>
<evidence type="ECO:0000313" key="8">
    <source>
        <dbReference type="Proteomes" id="UP000198937"/>
    </source>
</evidence>
<dbReference type="Pfam" id="PF00535">
    <property type="entry name" value="Glycos_transf_2"/>
    <property type="match status" value="1"/>
</dbReference>
<evidence type="ECO:0000259" key="6">
    <source>
        <dbReference type="Pfam" id="PF02709"/>
    </source>
</evidence>
<dbReference type="InterPro" id="IPR027791">
    <property type="entry name" value="Galactosyl_T_C"/>
</dbReference>
<dbReference type="RefSeq" id="WP_175440703.1">
    <property type="nucleotide sequence ID" value="NZ_BMMJ01000003.1"/>
</dbReference>
<proteinExistence type="inferred from homology"/>
<dbReference type="PANTHER" id="PTHR43179">
    <property type="entry name" value="RHAMNOSYLTRANSFERASE WBBL"/>
    <property type="match status" value="1"/>
</dbReference>
<evidence type="ECO:0000259" key="5">
    <source>
        <dbReference type="Pfam" id="PF00535"/>
    </source>
</evidence>
<evidence type="ECO:0000256" key="4">
    <source>
        <dbReference type="ARBA" id="ARBA00022679"/>
    </source>
</evidence>
<sequence>MGLSVVIPYFRQARCLDLTLGALAAQDPDAGRFEVLVVDDDSRDDVDALVRAYQDRLDLRLIRLPVNRGRAVARNRGMAEATGDRIVLLDADSLAGPGLIGRHARFHRSRPEDVLLGARIEHDWRAVHDPTRPPAPSAYHTDLRYRWGLDPGTFADHPAPWIFGYSHHMSVPSAQVRAVGGFDERFVRWGHEDVEFAYRLFLAGRRRAGHFHFDPLALCHHIPHFRETANSWAEAGQLLTYMIDKHRTLELELYKDGPMGVAAALPTYLERLRALHDWDNRAARDEALAALPARQEPGRLVMGIGLADRVPFTGHTEVLDQRPPTEAPPGLIGLRLPFPADHFADLLHLDVWRTAAPDHLSRMVVEGLRVARTVYLGASKGVPTADEVGLVDCPEHLCDMLRGHTDSEVVHDGDHAWLIRIRRG</sequence>
<name>A0A1C6VH97_9ACTN</name>
<evidence type="ECO:0000256" key="3">
    <source>
        <dbReference type="ARBA" id="ARBA00022676"/>
    </source>
</evidence>
<keyword evidence="4 7" id="KW-0808">Transferase</keyword>
<comment type="similarity">
    <text evidence="2">Belongs to the glycosyltransferase 2 family.</text>
</comment>